<dbReference type="Proteomes" id="UP000030108">
    <property type="component" value="Unassembled WGS sequence"/>
</dbReference>
<feature type="non-terminal residue" evidence="2">
    <location>
        <position position="455"/>
    </location>
</feature>
<dbReference type="SUPFAM" id="SSF81383">
    <property type="entry name" value="F-box domain"/>
    <property type="match status" value="1"/>
</dbReference>
<feature type="domain" description="F-box" evidence="1">
    <location>
        <begin position="5"/>
        <end position="68"/>
    </location>
</feature>
<gene>
    <name evidence="2" type="ORF">RSOL_157020</name>
</gene>
<dbReference type="Pfam" id="PF12937">
    <property type="entry name" value="F-box-like"/>
    <property type="match status" value="1"/>
</dbReference>
<evidence type="ECO:0000313" key="3">
    <source>
        <dbReference type="Proteomes" id="UP000030108"/>
    </source>
</evidence>
<protein>
    <submittedName>
        <fullName evidence="2">F-box-like domain protein, putative</fullName>
    </submittedName>
</protein>
<sequence>MTPDVVPISRLPTDILDCIFQQLVAMEYSTSSSSLTGQNKPKYPISLTHVCRTWRQIIYQSPSLWSRIRLTPDIQTNEQLISCLNFYAIRVEQAPTDVYVTDLSLIQAFETPTVAALDPFLAHIRSLEFQLNITDASVVETSKDKICYLISKFLREKKTPLKRFVFNMVTFPKQELSFMESASKRTSYNNPTIDLPYELLENALYSITDLWLGGLYFNWQSRAYHGLTKLRLDICQPSSSTIPESQFINILASSPRLQYLNIDLDIIQKTPSPPITHLPDLEVMVGDVSLPKLIWPGTRDLSISIIGQPNRDSGALYDPRIQDFFSRANITAFLGDVFLHDVTELSQLLSITANIRILALTEIMLSGALPEIVRPSLDVVYLLGECEIEWSLLQQMVEMWGIKKLVFWRKNYIIRDSSQLIDSKQALEEVLPDLNILLEFARISPMDMFIGPNFH</sequence>
<accession>X8J3I8</accession>
<comment type="caution">
    <text evidence="2">The sequence shown here is derived from an EMBL/GenBank/DDBJ whole genome shotgun (WGS) entry which is preliminary data.</text>
</comment>
<name>X8J3I8_9AGAM</name>
<evidence type="ECO:0000259" key="1">
    <source>
        <dbReference type="PROSITE" id="PS50181"/>
    </source>
</evidence>
<evidence type="ECO:0000313" key="2">
    <source>
        <dbReference type="EMBL" id="EUC56074.1"/>
    </source>
</evidence>
<dbReference type="Gene3D" id="1.20.1280.50">
    <property type="match status" value="1"/>
</dbReference>
<dbReference type="OrthoDB" id="3266451at2759"/>
<reference evidence="3" key="1">
    <citation type="journal article" date="2014" name="Genome Announc.">
        <title>Draft genome sequence of the plant-pathogenic soil fungus Rhizoctonia solani anastomosis group 3 strain Rhs1AP.</title>
        <authorList>
            <person name="Cubeta M.A."/>
            <person name="Thomas E."/>
            <person name="Dean R.A."/>
            <person name="Jabaji S."/>
            <person name="Neate S.M."/>
            <person name="Tavantzis S."/>
            <person name="Toda T."/>
            <person name="Vilgalys R."/>
            <person name="Bharathan N."/>
            <person name="Fedorova-Abrams N."/>
            <person name="Pakala S.B."/>
            <person name="Pakala S.M."/>
            <person name="Zafar N."/>
            <person name="Joardar V."/>
            <person name="Losada L."/>
            <person name="Nierman W.C."/>
        </authorList>
    </citation>
    <scope>NUCLEOTIDE SEQUENCE [LARGE SCALE GENOMIC DNA]</scope>
    <source>
        <strain evidence="3">AG-3</strain>
    </source>
</reference>
<proteinExistence type="predicted"/>
<dbReference type="EMBL" id="JATN01000322">
    <property type="protein sequence ID" value="EUC56074.1"/>
    <property type="molecule type" value="Genomic_DNA"/>
</dbReference>
<dbReference type="PROSITE" id="PS50181">
    <property type="entry name" value="FBOX"/>
    <property type="match status" value="1"/>
</dbReference>
<dbReference type="InterPro" id="IPR001810">
    <property type="entry name" value="F-box_dom"/>
</dbReference>
<organism evidence="2 3">
    <name type="scientific">Rhizoctonia solani AG-3 Rhs1AP</name>
    <dbReference type="NCBI Taxonomy" id="1086054"/>
    <lineage>
        <taxon>Eukaryota</taxon>
        <taxon>Fungi</taxon>
        <taxon>Dikarya</taxon>
        <taxon>Basidiomycota</taxon>
        <taxon>Agaricomycotina</taxon>
        <taxon>Agaricomycetes</taxon>
        <taxon>Cantharellales</taxon>
        <taxon>Ceratobasidiaceae</taxon>
        <taxon>Rhizoctonia</taxon>
    </lineage>
</organism>
<dbReference type="AlphaFoldDB" id="X8J3I8"/>
<dbReference type="InterPro" id="IPR036047">
    <property type="entry name" value="F-box-like_dom_sf"/>
</dbReference>